<dbReference type="Proteomes" id="UP000676776">
    <property type="component" value="Unassembled WGS sequence"/>
</dbReference>
<protein>
    <submittedName>
        <fullName evidence="5">Choice-of-anchor I family protein</fullName>
    </submittedName>
</protein>
<reference evidence="5 6" key="1">
    <citation type="submission" date="2021-03" db="EMBL/GenBank/DDBJ databases">
        <title>Winogradskyella sp. nov., isolated from costal sediment.</title>
        <authorList>
            <person name="Gao C."/>
        </authorList>
    </citation>
    <scope>NUCLEOTIDE SEQUENCE [LARGE SCALE GENOMIC DNA]</scope>
    <source>
        <strain evidence="5 6">DF17</strain>
    </source>
</reference>
<dbReference type="Pfam" id="PF18962">
    <property type="entry name" value="Por_Secre_tail"/>
    <property type="match status" value="1"/>
</dbReference>
<evidence type="ECO:0000259" key="2">
    <source>
        <dbReference type="Pfam" id="PF02872"/>
    </source>
</evidence>
<dbReference type="Pfam" id="PF22494">
    <property type="entry name" value="choice_anch_I"/>
    <property type="match status" value="1"/>
</dbReference>
<dbReference type="Gene3D" id="3.60.21.10">
    <property type="match status" value="1"/>
</dbReference>
<feature type="domain" description="Secretion system C-terminal sorting" evidence="3">
    <location>
        <begin position="1304"/>
        <end position="1357"/>
    </location>
</feature>
<dbReference type="RefSeq" id="WP_208154445.1">
    <property type="nucleotide sequence ID" value="NZ_JAGEVF010000007.1"/>
</dbReference>
<accession>A0ABS3T487</accession>
<evidence type="ECO:0000259" key="4">
    <source>
        <dbReference type="Pfam" id="PF22494"/>
    </source>
</evidence>
<dbReference type="Gene3D" id="2.60.40.2030">
    <property type="match status" value="1"/>
</dbReference>
<organism evidence="5 6">
    <name type="scientific">Winogradskyella pelagia</name>
    <dbReference type="NCBI Taxonomy" id="2819984"/>
    <lineage>
        <taxon>Bacteria</taxon>
        <taxon>Pseudomonadati</taxon>
        <taxon>Bacteroidota</taxon>
        <taxon>Flavobacteriia</taxon>
        <taxon>Flavobacteriales</taxon>
        <taxon>Flavobacteriaceae</taxon>
        <taxon>Winogradskyella</taxon>
    </lineage>
</organism>
<dbReference type="PRINTS" id="PR01607">
    <property type="entry name" value="APYRASEFAMLY"/>
</dbReference>
<dbReference type="InterPro" id="IPR008334">
    <property type="entry name" value="5'-Nucleotdase_C"/>
</dbReference>
<dbReference type="InterPro" id="IPR038081">
    <property type="entry name" value="CalX-like_sf"/>
</dbReference>
<name>A0ABS3T487_9FLAO</name>
<keyword evidence="1" id="KW-0732">Signal</keyword>
<dbReference type="InterPro" id="IPR011044">
    <property type="entry name" value="Quino_amine_DH_bsu"/>
</dbReference>
<dbReference type="PANTHER" id="PTHR46928">
    <property type="entry name" value="MESENCHYME-SPECIFIC CELL SURFACE GLYCOPROTEIN"/>
    <property type="match status" value="1"/>
</dbReference>
<evidence type="ECO:0000313" key="5">
    <source>
        <dbReference type="EMBL" id="MBO3117084.1"/>
    </source>
</evidence>
<evidence type="ECO:0000256" key="1">
    <source>
        <dbReference type="ARBA" id="ARBA00022729"/>
    </source>
</evidence>
<dbReference type="InterPro" id="IPR029052">
    <property type="entry name" value="Metallo-depent_PP-like"/>
</dbReference>
<keyword evidence="6" id="KW-1185">Reference proteome</keyword>
<dbReference type="Gene3D" id="2.130.10.10">
    <property type="entry name" value="YVTN repeat-like/Quinoprotein amine dehydrogenase"/>
    <property type="match status" value="1"/>
</dbReference>
<dbReference type="NCBIfam" id="NF038117">
    <property type="entry name" value="choice_anch_I"/>
    <property type="match status" value="1"/>
</dbReference>
<dbReference type="InterPro" id="IPR052956">
    <property type="entry name" value="Mesenchyme-surface_protein"/>
</dbReference>
<dbReference type="InterPro" id="IPR006179">
    <property type="entry name" value="5_nucleotidase/apyrase"/>
</dbReference>
<dbReference type="PANTHER" id="PTHR46928:SF1">
    <property type="entry name" value="MESENCHYME-SPECIFIC CELL SURFACE GLYCOPROTEIN"/>
    <property type="match status" value="1"/>
</dbReference>
<dbReference type="EMBL" id="JAGEVF010000007">
    <property type="protein sequence ID" value="MBO3117084.1"/>
    <property type="molecule type" value="Genomic_DNA"/>
</dbReference>
<comment type="caution">
    <text evidence="5">The sequence shown here is derived from an EMBL/GenBank/DDBJ whole genome shotgun (WGS) entry which is preliminary data.</text>
</comment>
<dbReference type="SUPFAM" id="SSF141072">
    <property type="entry name" value="CalX-like"/>
    <property type="match status" value="1"/>
</dbReference>
<proteinExistence type="predicted"/>
<feature type="domain" description="5'-Nucleotidase C-terminal" evidence="2">
    <location>
        <begin position="391"/>
        <end position="588"/>
    </location>
</feature>
<dbReference type="Pfam" id="PF02872">
    <property type="entry name" value="5_nucleotid_C"/>
    <property type="match status" value="1"/>
</dbReference>
<gene>
    <name evidence="5" type="ORF">J4050_10010</name>
</gene>
<dbReference type="InterPro" id="IPR015943">
    <property type="entry name" value="WD40/YVTN_repeat-like_dom_sf"/>
</dbReference>
<feature type="domain" description="Choice-of-anchor I" evidence="4">
    <location>
        <begin position="798"/>
        <end position="1285"/>
    </location>
</feature>
<sequence>MKNFYFEKIMVFIMILLMFSGAKIIAQNFELQLLHYSDVDGNEESALDAVDEFSALVDFFKNDPTYSNNTLTVTSGDLIIPGPRYFAAENSAVRSLTGSNEPGHVDIAFANIFGVDVSSFGNHEFDQGPGELFDSAFNIESNSGVTFPGSNFPWLSTNIDFSSDGDFSGIIGTDGNDISTLNNQVAKYAVVTIDGETIGIVGAVAPSFPNITTMGSLVVSPSPGTTVNDLAAEIQTSVDALTNSGVNKIVLLAHMQAISIEKQLASLLDGVDIIVAGGSNTRMGDSNDTLFSNSFVTDAAFDEAYPFQTTDAGGDPVLVVNVDGDYKYLGRLVVEFDSNGILDISALDDTINGVYPATETLVNSLSATPNPDVVAIRDAVQGVITAQFSNVVGFASVYLDGRRSQVRTQETNLGNLTADANLWYANLLNPAADADVDISLKNGGGIRTEIGSAVLPGGSNDPNDIVFSPPTNNEVSEGNLRATLRFDNGLVRLTMTPAELITIIEHGLAEVAPGATPGRFPQIGGMSFVYDPNRPAGSRLVSLVVDRGDADPTNDVVVVDNGVNVAPGGITFNMVTLNFLANGGDSYPFDQLSAPNRINYYSGLGFGETVDFPDGDLGNDPGNNSTFSNTGGEQDAVAEYMSTFHPDNASAYDIAETDADQDTRIRIGMLPVLTFSEAYDSVSENGSSITLTVSISEAPGSEVTVEVALVTGGSAVEGSDFTYPTMQTLTFPAGSSADQTLNIPIIDNGDDGSDIFFVVELQNASGATIGSANTFSAHILDDDTVVPAVDSSVLNASYLASYLVDANGTAEITAYDPSTQRLFVTNSTSIEVLDFSDPSNITPISSIALPPNTDGVQSVAVSNGILAAAIAADPKTDPGMVMFSDTDGNNQVMVTAGALPDMLTFTPDGTKLLVANEGEPNNDYTIDPEGGVSIIDVTGGLGSIDQSDVTNLGFTGFNGDLAALLAADVRIFGPGANVAQDVEPEYIAVSDDSQTAYVVLQENNAYAIVDLTVPTITQIVPFGLKDHSIASNSLDTSDEQDFIFNASWPIYGMYMPDGIDYYNVGGTAYIVTANEGDAREYDTYEEERKLDDSDYNLDPAVFPNASILELENTLGDINVSNASGNTDGDPEFEEIHVYGARSFSIFEANSGNIVYDSGNDFEVITAADATYGGIFNASNSNNNFKNRSDNKGPEPEAVIVEEIEGSFYAFVLLERIGGVMIYDVTDPNAPVFLQYLNSRGNVEGDPESGDLGPEGIVYVNADDSPTGTALIVISNEVSATLSIYSLDNILSVDDNVIASNDFRMFPNPTKGRVNFSHMSDYKVYDISGRMVTEVKNSSTIDLQNVRPGLYIIENALGITKKLLVE</sequence>
<dbReference type="Gene3D" id="3.90.780.10">
    <property type="entry name" value="5'-Nucleotidase, C-terminal domain"/>
    <property type="match status" value="1"/>
</dbReference>
<dbReference type="SUPFAM" id="SSF56300">
    <property type="entry name" value="Metallo-dependent phosphatases"/>
    <property type="match status" value="1"/>
</dbReference>
<dbReference type="InterPro" id="IPR055188">
    <property type="entry name" value="Choice_anch_I"/>
</dbReference>
<dbReference type="NCBIfam" id="TIGR04183">
    <property type="entry name" value="Por_Secre_tail"/>
    <property type="match status" value="1"/>
</dbReference>
<dbReference type="SUPFAM" id="SSF50969">
    <property type="entry name" value="YVTN repeat-like/Quinoprotein amine dehydrogenase"/>
    <property type="match status" value="1"/>
</dbReference>
<evidence type="ECO:0000259" key="3">
    <source>
        <dbReference type="Pfam" id="PF18962"/>
    </source>
</evidence>
<evidence type="ECO:0000313" key="6">
    <source>
        <dbReference type="Proteomes" id="UP000676776"/>
    </source>
</evidence>
<dbReference type="SUPFAM" id="SSF55816">
    <property type="entry name" value="5'-nucleotidase (syn. UDP-sugar hydrolase), C-terminal domain"/>
    <property type="match status" value="1"/>
</dbReference>
<dbReference type="InterPro" id="IPR026444">
    <property type="entry name" value="Secre_tail"/>
</dbReference>
<dbReference type="InterPro" id="IPR036907">
    <property type="entry name" value="5'-Nucleotdase_C_sf"/>
</dbReference>